<dbReference type="STRING" id="65735.SAMN04488075_0785"/>
<name>A0A1H6KB19_9RHOB</name>
<dbReference type="SUPFAM" id="SSF52833">
    <property type="entry name" value="Thioredoxin-like"/>
    <property type="match status" value="1"/>
</dbReference>
<dbReference type="EMBL" id="FNXG01000001">
    <property type="protein sequence ID" value="SEH68660.1"/>
    <property type="molecule type" value="Genomic_DNA"/>
</dbReference>
<keyword evidence="2" id="KW-1185">Reference proteome</keyword>
<sequence length="104" mass="11518">MLIVEQPGCHYCARFDDEIAPKWPKTDEGRAAPLQRMRMGAQPPEGVTLDSPPPLTPTFVVLVDGAEHGRLIGYPGEDFFWPMIAQLIERAEMDVIADQAEATP</sequence>
<dbReference type="AlphaFoldDB" id="A0A1H6KB19"/>
<evidence type="ECO:0000313" key="2">
    <source>
        <dbReference type="Proteomes" id="UP000199125"/>
    </source>
</evidence>
<dbReference type="Proteomes" id="UP000199125">
    <property type="component" value="Unassembled WGS sequence"/>
</dbReference>
<evidence type="ECO:0000313" key="1">
    <source>
        <dbReference type="EMBL" id="SEH68660.1"/>
    </source>
</evidence>
<protein>
    <submittedName>
        <fullName evidence="1">Uncharacterized protein</fullName>
    </submittedName>
</protein>
<dbReference type="Gene3D" id="3.40.30.10">
    <property type="entry name" value="Glutaredoxin"/>
    <property type="match status" value="1"/>
</dbReference>
<gene>
    <name evidence="1" type="ORF">SAMN04488075_0785</name>
</gene>
<dbReference type="InterPro" id="IPR036249">
    <property type="entry name" value="Thioredoxin-like_sf"/>
</dbReference>
<accession>A0A1H6KB19</accession>
<organism evidence="1 2">
    <name type="scientific">Paracoccus alkenifer</name>
    <dbReference type="NCBI Taxonomy" id="65735"/>
    <lineage>
        <taxon>Bacteria</taxon>
        <taxon>Pseudomonadati</taxon>
        <taxon>Pseudomonadota</taxon>
        <taxon>Alphaproteobacteria</taxon>
        <taxon>Rhodobacterales</taxon>
        <taxon>Paracoccaceae</taxon>
        <taxon>Paracoccus</taxon>
    </lineage>
</organism>
<proteinExistence type="predicted"/>
<reference evidence="2" key="1">
    <citation type="submission" date="2016-10" db="EMBL/GenBank/DDBJ databases">
        <authorList>
            <person name="Varghese N."/>
            <person name="Submissions S."/>
        </authorList>
    </citation>
    <scope>NUCLEOTIDE SEQUENCE [LARGE SCALE GENOMIC DNA]</scope>
    <source>
        <strain evidence="2">DSM 11593</strain>
    </source>
</reference>